<organism evidence="9 10">
    <name type="scientific">Alaudala cheleensis</name>
    <name type="common">Asian short-toed lark</name>
    <dbReference type="NCBI Taxonomy" id="670337"/>
    <lineage>
        <taxon>Eukaryota</taxon>
        <taxon>Metazoa</taxon>
        <taxon>Chordata</taxon>
        <taxon>Craniata</taxon>
        <taxon>Vertebrata</taxon>
        <taxon>Euteleostomi</taxon>
        <taxon>Archelosauria</taxon>
        <taxon>Archosauria</taxon>
        <taxon>Dinosauria</taxon>
        <taxon>Saurischia</taxon>
        <taxon>Theropoda</taxon>
        <taxon>Coelurosauria</taxon>
        <taxon>Aves</taxon>
        <taxon>Neognathae</taxon>
        <taxon>Neoaves</taxon>
        <taxon>Telluraves</taxon>
        <taxon>Australaves</taxon>
        <taxon>Passeriformes</taxon>
        <taxon>Sylvioidea</taxon>
        <taxon>Alaudidae</taxon>
        <taxon>Alaudala</taxon>
    </lineage>
</organism>
<evidence type="ECO:0000256" key="5">
    <source>
        <dbReference type="ARBA" id="ARBA00022690"/>
    </source>
</evidence>
<protein>
    <recommendedName>
        <fullName evidence="7">Serpin B10</fullName>
    </recommendedName>
</protein>
<accession>A0A7L2BIE1</accession>
<dbReference type="AlphaFoldDB" id="A0A7L2BIE1"/>
<dbReference type="Proteomes" id="UP000571582">
    <property type="component" value="Unassembled WGS sequence"/>
</dbReference>
<dbReference type="Gene3D" id="2.30.39.10">
    <property type="entry name" value="Alpha-1-antitrypsin, domain 1"/>
    <property type="match status" value="1"/>
</dbReference>
<gene>
    <name evidence="9" type="ORF">ALACHE_R00045</name>
</gene>
<dbReference type="InterPro" id="IPR023796">
    <property type="entry name" value="Serpin_dom"/>
</dbReference>
<comment type="caution">
    <text evidence="9">The sequence shown here is derived from an EMBL/GenBank/DDBJ whole genome shotgun (WGS) entry which is preliminary data.</text>
</comment>
<evidence type="ECO:0000256" key="7">
    <source>
        <dbReference type="ARBA" id="ARBA00041146"/>
    </source>
</evidence>
<dbReference type="GO" id="GO:0005737">
    <property type="term" value="C:cytoplasm"/>
    <property type="evidence" value="ECO:0007669"/>
    <property type="project" value="UniProtKB-SubCell"/>
</dbReference>
<dbReference type="Gene3D" id="3.30.497.10">
    <property type="entry name" value="Antithrombin, subunit I, domain 2"/>
    <property type="match status" value="1"/>
</dbReference>
<dbReference type="InterPro" id="IPR042185">
    <property type="entry name" value="Serpin_sf_2"/>
</dbReference>
<dbReference type="PROSITE" id="PS00284">
    <property type="entry name" value="SERPIN"/>
    <property type="match status" value="1"/>
</dbReference>
<evidence type="ECO:0000313" key="10">
    <source>
        <dbReference type="Proteomes" id="UP000571582"/>
    </source>
</evidence>
<dbReference type="PANTHER" id="PTHR11461">
    <property type="entry name" value="SERINE PROTEASE INHIBITOR, SERPIN"/>
    <property type="match status" value="1"/>
</dbReference>
<keyword evidence="10" id="KW-1185">Reference proteome</keyword>
<dbReference type="GO" id="GO:0005615">
    <property type="term" value="C:extracellular space"/>
    <property type="evidence" value="ECO:0007669"/>
    <property type="project" value="InterPro"/>
</dbReference>
<dbReference type="GO" id="GO:0005634">
    <property type="term" value="C:nucleus"/>
    <property type="evidence" value="ECO:0007669"/>
    <property type="project" value="UniProtKB-SubCell"/>
</dbReference>
<dbReference type="SUPFAM" id="SSF56574">
    <property type="entry name" value="Serpins"/>
    <property type="match status" value="1"/>
</dbReference>
<dbReference type="FunFam" id="2.30.39.10:FF:000001">
    <property type="entry name" value="Serpin family B member 2"/>
    <property type="match status" value="1"/>
</dbReference>
<evidence type="ECO:0000256" key="1">
    <source>
        <dbReference type="ARBA" id="ARBA00004123"/>
    </source>
</evidence>
<dbReference type="GO" id="GO:0004867">
    <property type="term" value="F:serine-type endopeptidase inhibitor activity"/>
    <property type="evidence" value="ECO:0007669"/>
    <property type="project" value="InterPro"/>
</dbReference>
<feature type="non-terminal residue" evidence="9">
    <location>
        <position position="190"/>
    </location>
</feature>
<evidence type="ECO:0000256" key="3">
    <source>
        <dbReference type="ARBA" id="ARBA00006426"/>
    </source>
</evidence>
<reference evidence="9 10" key="1">
    <citation type="submission" date="2019-09" db="EMBL/GenBank/DDBJ databases">
        <title>Bird 10,000 Genomes (B10K) Project - Family phase.</title>
        <authorList>
            <person name="Zhang G."/>
        </authorList>
    </citation>
    <scope>NUCLEOTIDE SEQUENCE [LARGE SCALE GENOMIC DNA]</scope>
    <source>
        <strain evidence="9">B10K-DU-001-15</strain>
        <tissue evidence="9">Muscle</tissue>
    </source>
</reference>
<proteinExistence type="inferred from homology"/>
<evidence type="ECO:0000256" key="6">
    <source>
        <dbReference type="ARBA" id="ARBA00023242"/>
    </source>
</evidence>
<evidence type="ECO:0000259" key="8">
    <source>
        <dbReference type="SMART" id="SM00093"/>
    </source>
</evidence>
<sequence length="190" mass="21813">QTKTKPVQMMFTKDKFFILHETTMKIKIIELPYVENELSMFILLPDDVSDNTTGLELVERELTYEKLAEWTKSVNMMEAEVNLYLPKLKMKENYDLKSPLSSMGIRDAFEPGQADFTGMSAKKDLFISQVIHKAFVEVNEEGTEAAAATGVLTMRSLVPRMTFKADHPFLFFIRHNKSQTILFFGRLCSP</sequence>
<keyword evidence="4" id="KW-0963">Cytoplasm</keyword>
<comment type="similarity">
    <text evidence="3">Belongs to the serpin family. Ov-serpin subfamily.</text>
</comment>
<evidence type="ECO:0000256" key="4">
    <source>
        <dbReference type="ARBA" id="ARBA00022490"/>
    </source>
</evidence>
<evidence type="ECO:0000256" key="2">
    <source>
        <dbReference type="ARBA" id="ARBA00004496"/>
    </source>
</evidence>
<dbReference type="InterPro" id="IPR042178">
    <property type="entry name" value="Serpin_sf_1"/>
</dbReference>
<dbReference type="SMART" id="SM00093">
    <property type="entry name" value="SERPIN"/>
    <property type="match status" value="1"/>
</dbReference>
<feature type="non-terminal residue" evidence="9">
    <location>
        <position position="1"/>
    </location>
</feature>
<dbReference type="InterPro" id="IPR023795">
    <property type="entry name" value="Serpin_CS"/>
</dbReference>
<dbReference type="FunFam" id="2.10.310.10:FF:000001">
    <property type="entry name" value="Serpin family A member 1"/>
    <property type="match status" value="1"/>
</dbReference>
<dbReference type="PANTHER" id="PTHR11461:SF175">
    <property type="entry name" value="SERPIN B10"/>
    <property type="match status" value="1"/>
</dbReference>
<dbReference type="InterPro" id="IPR036186">
    <property type="entry name" value="Serpin_sf"/>
</dbReference>
<dbReference type="EMBL" id="VWYE01000522">
    <property type="protein sequence ID" value="NXQ23574.1"/>
    <property type="molecule type" value="Genomic_DNA"/>
</dbReference>
<name>A0A7L2BIE1_9PASS</name>
<dbReference type="Pfam" id="PF00079">
    <property type="entry name" value="Serpin"/>
    <property type="match status" value="1"/>
</dbReference>
<dbReference type="InterPro" id="IPR000215">
    <property type="entry name" value="Serpin_fam"/>
</dbReference>
<feature type="domain" description="Serpin" evidence="8">
    <location>
        <begin position="1"/>
        <end position="190"/>
    </location>
</feature>
<evidence type="ECO:0000313" key="9">
    <source>
        <dbReference type="EMBL" id="NXQ23574.1"/>
    </source>
</evidence>
<keyword evidence="5" id="KW-0646">Protease inhibitor</keyword>
<comment type="subcellular location">
    <subcellularLocation>
        <location evidence="2">Cytoplasm</location>
    </subcellularLocation>
    <subcellularLocation>
        <location evidence="1">Nucleus</location>
    </subcellularLocation>
</comment>
<keyword evidence="6" id="KW-0539">Nucleus</keyword>